<comment type="cofactor">
    <cofactor evidence="8">
        <name>Zn(2+)</name>
        <dbReference type="ChEBI" id="CHEBI:29105"/>
    </cofactor>
    <text evidence="8">Binds 1 zinc ion per subunit.</text>
</comment>
<reference evidence="10 11" key="1">
    <citation type="submission" date="2011-02" db="EMBL/GenBank/DDBJ databases">
        <authorList>
            <person name="Weinstock G."/>
            <person name="Sodergren E."/>
            <person name="Clifton S."/>
            <person name="Fulton L."/>
            <person name="Fulton B."/>
            <person name="Courtney L."/>
            <person name="Fronick C."/>
            <person name="Harrison M."/>
            <person name="Strong C."/>
            <person name="Farmer C."/>
            <person name="Delahaunty K."/>
            <person name="Markovic C."/>
            <person name="Hall O."/>
            <person name="Minx P."/>
            <person name="Tomlinson C."/>
            <person name="Mitreva M."/>
            <person name="Hou S."/>
            <person name="Chen J."/>
            <person name="Wollam A."/>
            <person name="Pepin K.H."/>
            <person name="Johnson M."/>
            <person name="Bhonagiri V."/>
            <person name="Zhang X."/>
            <person name="Suruliraj S."/>
            <person name="Warren W."/>
            <person name="Chinwalla A."/>
            <person name="Mardis E.R."/>
            <person name="Wilson R.K."/>
        </authorList>
    </citation>
    <scope>NUCLEOTIDE SEQUENCE [LARGE SCALE GENOMIC DNA]</scope>
    <source>
        <strain evidence="10 11">YIT 11859</strain>
    </source>
</reference>
<dbReference type="Gene3D" id="3.40.140.10">
    <property type="entry name" value="Cytidine Deaminase, domain 2"/>
    <property type="match status" value="1"/>
</dbReference>
<feature type="binding site" evidence="8">
    <location>
        <position position="210"/>
    </location>
    <ligand>
        <name>Zn(2+)</name>
        <dbReference type="ChEBI" id="CHEBI:29105"/>
        <note>catalytic</note>
    </ligand>
</feature>
<dbReference type="GO" id="GO:0052717">
    <property type="term" value="F:tRNA-specific adenosine-34 deaminase activity"/>
    <property type="evidence" value="ECO:0007669"/>
    <property type="project" value="UniProtKB-UniRule"/>
</dbReference>
<comment type="similarity">
    <text evidence="1">Belongs to the cytidine and deoxycytidylate deaminase family. ADAT2 subfamily.</text>
</comment>
<organism evidence="10 11">
    <name type="scientific">Parasutterella excrementihominis YIT 11859</name>
    <dbReference type="NCBI Taxonomy" id="762966"/>
    <lineage>
        <taxon>Bacteria</taxon>
        <taxon>Pseudomonadati</taxon>
        <taxon>Pseudomonadota</taxon>
        <taxon>Betaproteobacteria</taxon>
        <taxon>Burkholderiales</taxon>
        <taxon>Sutterellaceae</taxon>
        <taxon>Parasutterella</taxon>
    </lineage>
</organism>
<dbReference type="NCBIfam" id="NF008113">
    <property type="entry name" value="PRK10860.1"/>
    <property type="match status" value="1"/>
</dbReference>
<comment type="function">
    <text evidence="8">Catalyzes the deamination of adenosine to inosine at the wobble position 34 of tRNA(Arg2).</text>
</comment>
<evidence type="ECO:0000256" key="3">
    <source>
        <dbReference type="ARBA" id="ARBA00022694"/>
    </source>
</evidence>
<evidence type="ECO:0000313" key="11">
    <source>
        <dbReference type="Proteomes" id="UP000005156"/>
    </source>
</evidence>
<accession>F3QGK7</accession>
<dbReference type="GO" id="GO:0008270">
    <property type="term" value="F:zinc ion binding"/>
    <property type="evidence" value="ECO:0007669"/>
    <property type="project" value="UniProtKB-UniRule"/>
</dbReference>
<feature type="domain" description="CMP/dCMP-type deaminase" evidence="9">
    <location>
        <begin position="125"/>
        <end position="235"/>
    </location>
</feature>
<dbReference type="Proteomes" id="UP000005156">
    <property type="component" value="Unassembled WGS sequence"/>
</dbReference>
<keyword evidence="4 8" id="KW-0479">Metal-binding</keyword>
<evidence type="ECO:0000256" key="8">
    <source>
        <dbReference type="HAMAP-Rule" id="MF_00972"/>
    </source>
</evidence>
<evidence type="ECO:0000256" key="2">
    <source>
        <dbReference type="ARBA" id="ARBA00011738"/>
    </source>
</evidence>
<dbReference type="InterPro" id="IPR002125">
    <property type="entry name" value="CMP_dCMP_dom"/>
</dbReference>
<dbReference type="SUPFAM" id="SSF53927">
    <property type="entry name" value="Cytidine deaminase-like"/>
    <property type="match status" value="1"/>
</dbReference>
<evidence type="ECO:0000313" key="10">
    <source>
        <dbReference type="EMBL" id="EGG57954.1"/>
    </source>
</evidence>
<dbReference type="EMBL" id="AFBP01000002">
    <property type="protein sequence ID" value="EGG57954.1"/>
    <property type="molecule type" value="Genomic_DNA"/>
</dbReference>
<dbReference type="Pfam" id="PF00383">
    <property type="entry name" value="dCMP_cyt_deam_1"/>
    <property type="match status" value="1"/>
</dbReference>
<evidence type="ECO:0000256" key="7">
    <source>
        <dbReference type="ARBA" id="ARBA00048045"/>
    </source>
</evidence>
<comment type="subunit">
    <text evidence="2 8">Homodimer.</text>
</comment>
<dbReference type="PANTHER" id="PTHR11079">
    <property type="entry name" value="CYTOSINE DEAMINASE FAMILY MEMBER"/>
    <property type="match status" value="1"/>
</dbReference>
<comment type="catalytic activity">
    <reaction evidence="7 8">
        <text>adenosine(34) in tRNA + H2O + H(+) = inosine(34) in tRNA + NH4(+)</text>
        <dbReference type="Rhea" id="RHEA:43168"/>
        <dbReference type="Rhea" id="RHEA-COMP:10373"/>
        <dbReference type="Rhea" id="RHEA-COMP:10374"/>
        <dbReference type="ChEBI" id="CHEBI:15377"/>
        <dbReference type="ChEBI" id="CHEBI:15378"/>
        <dbReference type="ChEBI" id="CHEBI:28938"/>
        <dbReference type="ChEBI" id="CHEBI:74411"/>
        <dbReference type="ChEBI" id="CHEBI:82852"/>
        <dbReference type="EC" id="3.5.4.33"/>
    </reaction>
</comment>
<evidence type="ECO:0000256" key="6">
    <source>
        <dbReference type="ARBA" id="ARBA00022833"/>
    </source>
</evidence>
<dbReference type="AlphaFoldDB" id="F3QGK7"/>
<sequence>MPQQSDLISKFVKLSIRRGSSLASLSKSPDHLRIVVDTFRATARDPLDPDEEDAKKFLAEAGNWITDTAQNLLEVSASSIEQIVRFPLSELTSAVEAFREEIRQKRKHKALSREEEVRLSRIDRSRDEYFMREALVEAEKAHQAGEVPVGAVVVDKEGKIIGRGHNLVVAGHDPSGHAEIIALKNASQNLKNYRLDNCTIYVTLEPCPMCSGAIIGARLARLVYGAKDQKAGAAESVFKLFDEKRVNHHTDVTAGVLEEDCLRILQSFFVELRKSRGKTNG</sequence>
<protein>
    <recommendedName>
        <fullName evidence="8">tRNA-specific adenosine deaminase</fullName>
        <ecNumber evidence="8">3.5.4.33</ecNumber>
    </recommendedName>
</protein>
<feature type="active site" description="Proton donor" evidence="8">
    <location>
        <position position="179"/>
    </location>
</feature>
<dbReference type="PROSITE" id="PS51747">
    <property type="entry name" value="CYT_DCMP_DEAMINASES_2"/>
    <property type="match status" value="1"/>
</dbReference>
<gene>
    <name evidence="8" type="primary">tadA</name>
    <name evidence="10" type="ORF">HMPREF9439_00046</name>
</gene>
<dbReference type="OrthoDB" id="9802676at2"/>
<evidence type="ECO:0000259" key="9">
    <source>
        <dbReference type="PROSITE" id="PS51747"/>
    </source>
</evidence>
<evidence type="ECO:0000256" key="1">
    <source>
        <dbReference type="ARBA" id="ARBA00010669"/>
    </source>
</evidence>
<dbReference type="InterPro" id="IPR028883">
    <property type="entry name" value="tRNA_aden_deaminase"/>
</dbReference>
<dbReference type="PROSITE" id="PS00903">
    <property type="entry name" value="CYT_DCMP_DEAMINASES_1"/>
    <property type="match status" value="1"/>
</dbReference>
<evidence type="ECO:0000256" key="4">
    <source>
        <dbReference type="ARBA" id="ARBA00022723"/>
    </source>
</evidence>
<dbReference type="FunFam" id="3.40.140.10:FF:000005">
    <property type="entry name" value="tRNA-specific adenosine deaminase"/>
    <property type="match status" value="1"/>
</dbReference>
<keyword evidence="6 8" id="KW-0862">Zinc</keyword>
<dbReference type="PANTHER" id="PTHR11079:SF202">
    <property type="entry name" value="TRNA-SPECIFIC ADENOSINE DEAMINASE"/>
    <property type="match status" value="1"/>
</dbReference>
<dbReference type="EC" id="3.5.4.33" evidence="8"/>
<feature type="binding site" evidence="8">
    <location>
        <position position="207"/>
    </location>
    <ligand>
        <name>Zn(2+)</name>
        <dbReference type="ChEBI" id="CHEBI:29105"/>
        <note>catalytic</note>
    </ligand>
</feature>
<dbReference type="eggNOG" id="COG0590">
    <property type="taxonomic scope" value="Bacteria"/>
</dbReference>
<dbReference type="HOGENOM" id="CLU_989273_0_0_4"/>
<evidence type="ECO:0000256" key="5">
    <source>
        <dbReference type="ARBA" id="ARBA00022801"/>
    </source>
</evidence>
<keyword evidence="11" id="KW-1185">Reference proteome</keyword>
<feature type="binding site" evidence="8">
    <location>
        <position position="177"/>
    </location>
    <ligand>
        <name>Zn(2+)</name>
        <dbReference type="ChEBI" id="CHEBI:29105"/>
        <note>catalytic</note>
    </ligand>
</feature>
<comment type="caution">
    <text evidence="10">The sequence shown here is derived from an EMBL/GenBank/DDBJ whole genome shotgun (WGS) entry which is preliminary data.</text>
</comment>
<dbReference type="InterPro" id="IPR016193">
    <property type="entry name" value="Cytidine_deaminase-like"/>
</dbReference>
<name>F3QGK7_9BURK</name>
<keyword evidence="5 8" id="KW-0378">Hydrolase</keyword>
<dbReference type="HAMAP" id="MF_00972">
    <property type="entry name" value="tRNA_aden_deaminase"/>
    <property type="match status" value="1"/>
</dbReference>
<dbReference type="InterPro" id="IPR016192">
    <property type="entry name" value="APOBEC/CMP_deaminase_Zn-bd"/>
</dbReference>
<dbReference type="GO" id="GO:0002100">
    <property type="term" value="P:tRNA wobble adenosine to inosine editing"/>
    <property type="evidence" value="ECO:0007669"/>
    <property type="project" value="UniProtKB-UniRule"/>
</dbReference>
<keyword evidence="3 8" id="KW-0819">tRNA processing</keyword>
<proteinExistence type="inferred from homology"/>
<dbReference type="CDD" id="cd01285">
    <property type="entry name" value="nucleoside_deaminase"/>
    <property type="match status" value="1"/>
</dbReference>